<name>A0A364RBB7_9BACT</name>
<proteinExistence type="predicted"/>
<dbReference type="Proteomes" id="UP000251692">
    <property type="component" value="Unassembled WGS sequence"/>
</dbReference>
<organism evidence="2 3">
    <name type="scientific">Pontibacter arcticus</name>
    <dbReference type="NCBI Taxonomy" id="2080288"/>
    <lineage>
        <taxon>Bacteria</taxon>
        <taxon>Pseudomonadati</taxon>
        <taxon>Bacteroidota</taxon>
        <taxon>Cytophagia</taxon>
        <taxon>Cytophagales</taxon>
        <taxon>Hymenobacteraceae</taxon>
        <taxon>Pontibacter</taxon>
    </lineage>
</organism>
<dbReference type="AlphaFoldDB" id="A0A364RBB7"/>
<evidence type="ECO:0000256" key="1">
    <source>
        <dbReference type="SAM" id="SignalP"/>
    </source>
</evidence>
<protein>
    <recommendedName>
        <fullName evidence="4">Collagen-like protein</fullName>
    </recommendedName>
</protein>
<dbReference type="OrthoDB" id="853465at2"/>
<accession>A0A364RBB7</accession>
<feature type="chain" id="PRO_5016984984" description="Collagen-like protein" evidence="1">
    <location>
        <begin position="24"/>
        <end position="237"/>
    </location>
</feature>
<comment type="caution">
    <text evidence="2">The sequence shown here is derived from an EMBL/GenBank/DDBJ whole genome shotgun (WGS) entry which is preliminary data.</text>
</comment>
<dbReference type="RefSeq" id="WP_112306298.1">
    <property type="nucleotide sequence ID" value="NZ_QMDV01000004.1"/>
</dbReference>
<dbReference type="EMBL" id="QMDV01000004">
    <property type="protein sequence ID" value="RAU81618.1"/>
    <property type="molecule type" value="Genomic_DNA"/>
</dbReference>
<gene>
    <name evidence="2" type="ORF">DP923_12925</name>
</gene>
<evidence type="ECO:0000313" key="3">
    <source>
        <dbReference type="Proteomes" id="UP000251692"/>
    </source>
</evidence>
<keyword evidence="3" id="KW-1185">Reference proteome</keyword>
<sequence>MLKNYVSIFLLLLCVGFVSNSQAQQVLSKLEIKAKEVYTVNPDNILLVDTLIMHDKAVIQFNAGTPAFVGVNTAFVSRDCKFMLKGKNGLLKENDPESLEGKDGSSIEIDIHFEKLGSLFVDTRGGNGAKGVDGNYEVQSTKKTDADGSFKSLAPAKAAVAGGKGGKGGQGGNVSFAYSSNGFIPRFNQYRKQHAIIIVTQGGKGGKPGNMGKFEGPGGPNGQIKLINKNLKLDPSL</sequence>
<feature type="signal peptide" evidence="1">
    <location>
        <begin position="1"/>
        <end position="23"/>
    </location>
</feature>
<reference evidence="2 3" key="2">
    <citation type="submission" date="2018-07" db="EMBL/GenBank/DDBJ databases">
        <title>Pontibacter sp. 2b14 genomic sequence and assembly.</title>
        <authorList>
            <person name="Du Z.-J."/>
        </authorList>
    </citation>
    <scope>NUCLEOTIDE SEQUENCE [LARGE SCALE GENOMIC DNA]</scope>
    <source>
        <strain evidence="2 3">2b14</strain>
    </source>
</reference>
<evidence type="ECO:0000313" key="2">
    <source>
        <dbReference type="EMBL" id="RAU81618.1"/>
    </source>
</evidence>
<keyword evidence="1" id="KW-0732">Signal</keyword>
<reference evidence="2 3" key="1">
    <citation type="submission" date="2018-06" db="EMBL/GenBank/DDBJ databases">
        <authorList>
            <person name="Liu Z.-W."/>
        </authorList>
    </citation>
    <scope>NUCLEOTIDE SEQUENCE [LARGE SCALE GENOMIC DNA]</scope>
    <source>
        <strain evidence="2 3">2b14</strain>
    </source>
</reference>
<evidence type="ECO:0008006" key="4">
    <source>
        <dbReference type="Google" id="ProtNLM"/>
    </source>
</evidence>